<dbReference type="eggNOG" id="ENOG502S9V3">
    <property type="taxonomic scope" value="Eukaryota"/>
</dbReference>
<name>N1PYZ0_DOTSN</name>
<dbReference type="HOGENOM" id="CLU_037162_2_2_1"/>
<dbReference type="OrthoDB" id="10259236at2759"/>
<feature type="non-terminal residue" evidence="2">
    <location>
        <position position="1"/>
    </location>
</feature>
<dbReference type="Proteomes" id="UP000016933">
    <property type="component" value="Unassembled WGS sequence"/>
</dbReference>
<feature type="compositionally biased region" description="Low complexity" evidence="1">
    <location>
        <begin position="133"/>
        <end position="147"/>
    </location>
</feature>
<dbReference type="AlphaFoldDB" id="N1PYZ0"/>
<evidence type="ECO:0008006" key="4">
    <source>
        <dbReference type="Google" id="ProtNLM"/>
    </source>
</evidence>
<reference evidence="3" key="1">
    <citation type="journal article" date="2012" name="PLoS Genet.">
        <title>The genomes of the fungal plant pathogens Cladosporium fulvum and Dothistroma septosporum reveal adaptation to different hosts and lifestyles but also signatures of common ancestry.</title>
        <authorList>
            <person name="de Wit P.J.G.M."/>
            <person name="van der Burgt A."/>
            <person name="Oekmen B."/>
            <person name="Stergiopoulos I."/>
            <person name="Abd-Elsalam K.A."/>
            <person name="Aerts A.L."/>
            <person name="Bahkali A.H."/>
            <person name="Beenen H.G."/>
            <person name="Chettri P."/>
            <person name="Cox M.P."/>
            <person name="Datema E."/>
            <person name="de Vries R.P."/>
            <person name="Dhillon B."/>
            <person name="Ganley A.R."/>
            <person name="Griffiths S.A."/>
            <person name="Guo Y."/>
            <person name="Hamelin R.C."/>
            <person name="Henrissat B."/>
            <person name="Kabir M.S."/>
            <person name="Jashni M.K."/>
            <person name="Kema G."/>
            <person name="Klaubauf S."/>
            <person name="Lapidus A."/>
            <person name="Levasseur A."/>
            <person name="Lindquist E."/>
            <person name="Mehrabi R."/>
            <person name="Ohm R.A."/>
            <person name="Owen T.J."/>
            <person name="Salamov A."/>
            <person name="Schwelm A."/>
            <person name="Schijlen E."/>
            <person name="Sun H."/>
            <person name="van den Burg H.A."/>
            <person name="van Ham R.C.H.J."/>
            <person name="Zhang S."/>
            <person name="Goodwin S.B."/>
            <person name="Grigoriev I.V."/>
            <person name="Collemare J."/>
            <person name="Bradshaw R.E."/>
        </authorList>
    </citation>
    <scope>NUCLEOTIDE SEQUENCE [LARGE SCALE GENOMIC DNA]</scope>
    <source>
        <strain evidence="3">NZE10 / CBS 128990</strain>
    </source>
</reference>
<proteinExistence type="predicted"/>
<evidence type="ECO:0000313" key="3">
    <source>
        <dbReference type="Proteomes" id="UP000016933"/>
    </source>
</evidence>
<dbReference type="SUPFAM" id="SSF55811">
    <property type="entry name" value="Nudix"/>
    <property type="match status" value="1"/>
</dbReference>
<dbReference type="GO" id="GO:0016787">
    <property type="term" value="F:hydrolase activity"/>
    <property type="evidence" value="ECO:0007669"/>
    <property type="project" value="InterPro"/>
</dbReference>
<organism evidence="2 3">
    <name type="scientific">Dothistroma septosporum (strain NZE10 / CBS 128990)</name>
    <name type="common">Red band needle blight fungus</name>
    <name type="synonym">Mycosphaerella pini</name>
    <dbReference type="NCBI Taxonomy" id="675120"/>
    <lineage>
        <taxon>Eukaryota</taxon>
        <taxon>Fungi</taxon>
        <taxon>Dikarya</taxon>
        <taxon>Ascomycota</taxon>
        <taxon>Pezizomycotina</taxon>
        <taxon>Dothideomycetes</taxon>
        <taxon>Dothideomycetidae</taxon>
        <taxon>Mycosphaerellales</taxon>
        <taxon>Mycosphaerellaceae</taxon>
        <taxon>Dothistroma</taxon>
    </lineage>
</organism>
<dbReference type="InterPro" id="IPR020084">
    <property type="entry name" value="NUDIX_hydrolase_CS"/>
</dbReference>
<feature type="non-terminal residue" evidence="2">
    <location>
        <position position="237"/>
    </location>
</feature>
<feature type="region of interest" description="Disordered" evidence="1">
    <location>
        <begin position="133"/>
        <end position="160"/>
    </location>
</feature>
<keyword evidence="3" id="KW-1185">Reference proteome</keyword>
<dbReference type="PROSITE" id="PS00893">
    <property type="entry name" value="NUDIX_BOX"/>
    <property type="match status" value="1"/>
</dbReference>
<dbReference type="CDD" id="cd02883">
    <property type="entry name" value="NUDIX_Hydrolase"/>
    <property type="match status" value="1"/>
</dbReference>
<protein>
    <recommendedName>
        <fullName evidence="4">Nudix hydrolase domain-containing protein</fullName>
    </recommendedName>
</protein>
<dbReference type="Gene3D" id="3.90.79.10">
    <property type="entry name" value="Nucleoside Triphosphate Pyrophosphohydrolase"/>
    <property type="match status" value="1"/>
</dbReference>
<dbReference type="InterPro" id="IPR015797">
    <property type="entry name" value="NUDIX_hydrolase-like_dom_sf"/>
</dbReference>
<evidence type="ECO:0000256" key="1">
    <source>
        <dbReference type="SAM" id="MobiDB-lite"/>
    </source>
</evidence>
<gene>
    <name evidence="2" type="ORF">DOTSEDRAFT_97187</name>
</gene>
<dbReference type="EMBL" id="KB446535">
    <property type="protein sequence ID" value="EME48632.1"/>
    <property type="molecule type" value="Genomic_DNA"/>
</dbReference>
<evidence type="ECO:0000313" key="2">
    <source>
        <dbReference type="EMBL" id="EME48632.1"/>
    </source>
</evidence>
<sequence>LPSSPPVTASIPSENLTISGGIAIFHLATARVVLCYHTRDRYFFLPKGRKNVHENILSAAEREGFEESGFRNRVLALSIEHGQTLPETGEGHGEDARFVTEPLWTQMLPLRAGSTRQYLLFWYAGETVPQDAEAQYQQQAENASQSSGKQIYRPPPPFPQDMTIRQRIGLDARLEEDGKKAVYEPVKHEGTGVDEEEMLYTAALVPINEAMRKLRGRLEADVVNRAWEGIQLRMRLE</sequence>
<dbReference type="OMA" id="YEPRHHE"/>
<reference evidence="2 3" key="2">
    <citation type="journal article" date="2012" name="PLoS Pathog.">
        <title>Diverse lifestyles and strategies of plant pathogenesis encoded in the genomes of eighteen Dothideomycetes fungi.</title>
        <authorList>
            <person name="Ohm R.A."/>
            <person name="Feau N."/>
            <person name="Henrissat B."/>
            <person name="Schoch C.L."/>
            <person name="Horwitz B.A."/>
            <person name="Barry K.W."/>
            <person name="Condon B.J."/>
            <person name="Copeland A.C."/>
            <person name="Dhillon B."/>
            <person name="Glaser F."/>
            <person name="Hesse C.N."/>
            <person name="Kosti I."/>
            <person name="LaButti K."/>
            <person name="Lindquist E.A."/>
            <person name="Lucas S."/>
            <person name="Salamov A.A."/>
            <person name="Bradshaw R.E."/>
            <person name="Ciuffetti L."/>
            <person name="Hamelin R.C."/>
            <person name="Kema G.H.J."/>
            <person name="Lawrence C."/>
            <person name="Scott J.A."/>
            <person name="Spatafora J.W."/>
            <person name="Turgeon B.G."/>
            <person name="de Wit P.J.G.M."/>
            <person name="Zhong S."/>
            <person name="Goodwin S.B."/>
            <person name="Grigoriev I.V."/>
        </authorList>
    </citation>
    <scope>NUCLEOTIDE SEQUENCE [LARGE SCALE GENOMIC DNA]</scope>
    <source>
        <strain evidence="3">NZE10 / CBS 128990</strain>
    </source>
</reference>
<accession>N1PYZ0</accession>